<evidence type="ECO:0000259" key="2">
    <source>
        <dbReference type="Pfam" id="PF00589"/>
    </source>
</evidence>
<dbReference type="InterPro" id="IPR002104">
    <property type="entry name" value="Integrase_catalytic"/>
</dbReference>
<dbReference type="InterPro" id="IPR011010">
    <property type="entry name" value="DNA_brk_join_enz"/>
</dbReference>
<dbReference type="Pfam" id="PF00589">
    <property type="entry name" value="Phage_integrase"/>
    <property type="match status" value="1"/>
</dbReference>
<dbReference type="Proteomes" id="UP001598114">
    <property type="component" value="Unassembled WGS sequence"/>
</dbReference>
<sequence length="496" mass="58367">MKLYFYLRPTKGNSKVSTIYKCLEFSRGVTERSSLRIKIPNKLWDKRAERVKESNEINFQSINFILNQLEAEFLSSNKQMTKSDKNCFLEYAYSHIESEYQNEETKKKYTTIINSLKKYCGEILNINTLPFSELSKISFIEGYKKWVFIRQYNNRDTTPKKTKTAFNYVIVIQKFIKEYNAHNPEKTPITTIHYTNGIKKFEVEEPTMLLPEDINKLISYQSNSTGKRDFTNDAKHQFLFQFFTSGMRVSDLLLLNFKHFVKGRIVFNVKKSGRNASILFDYNSAKVLGYFYPQEFEEAITRNKFIDLKLTTKEVEELSKIDSSYVPLTDFTVLDLKKFKQFLSEDKLNDNTRMLKILDGVIERLESNVANSMCEIMSSKNEGFVFDYLNYEDFKNIQIRHKTTFTKEQVNKLHRARTKYNGRLKRIGKRIGIEKLSSHVSRHSFSYSMILQQARPDQISISLVHANQSITEAYIKRFPDHHSDAPIKRVHSMYKV</sequence>
<comment type="caution">
    <text evidence="3">The sequence shown here is derived from an EMBL/GenBank/DDBJ whole genome shotgun (WGS) entry which is preliminary data.</text>
</comment>
<keyword evidence="4" id="KW-1185">Reference proteome</keyword>
<dbReference type="Gene3D" id="1.10.443.10">
    <property type="entry name" value="Intergrase catalytic core"/>
    <property type="match status" value="1"/>
</dbReference>
<name>A0ABW6CW80_9BACT</name>
<evidence type="ECO:0000313" key="4">
    <source>
        <dbReference type="Proteomes" id="UP001598114"/>
    </source>
</evidence>
<proteinExistence type="predicted"/>
<dbReference type="InterPro" id="IPR013762">
    <property type="entry name" value="Integrase-like_cat_sf"/>
</dbReference>
<dbReference type="RefSeq" id="WP_377974966.1">
    <property type="nucleotide sequence ID" value="NZ_JBBKYA010000002.1"/>
</dbReference>
<reference evidence="3 4" key="1">
    <citation type="submission" date="2024-03" db="EMBL/GenBank/DDBJ databases">
        <title>Aquirufa genome sequencing.</title>
        <authorList>
            <person name="Pitt A."/>
            <person name="Hahn M.W."/>
        </authorList>
    </citation>
    <scope>NUCLEOTIDE SEQUENCE [LARGE SCALE GENOMIC DNA]</scope>
    <source>
        <strain evidence="3 4">PLAD-142S6K</strain>
    </source>
</reference>
<accession>A0ABW6CW80</accession>
<evidence type="ECO:0000256" key="1">
    <source>
        <dbReference type="ARBA" id="ARBA00023172"/>
    </source>
</evidence>
<dbReference type="SUPFAM" id="SSF56349">
    <property type="entry name" value="DNA breaking-rejoining enzymes"/>
    <property type="match status" value="1"/>
</dbReference>
<keyword evidence="1" id="KW-0233">DNA recombination</keyword>
<evidence type="ECO:0000313" key="3">
    <source>
        <dbReference type="EMBL" id="MFD3275189.1"/>
    </source>
</evidence>
<organism evidence="3 4">
    <name type="scientific">Aquirufa echingensis</name>
    <dbReference type="NCBI Taxonomy" id="3096516"/>
    <lineage>
        <taxon>Bacteria</taxon>
        <taxon>Pseudomonadati</taxon>
        <taxon>Bacteroidota</taxon>
        <taxon>Cytophagia</taxon>
        <taxon>Cytophagales</taxon>
        <taxon>Flectobacillaceae</taxon>
        <taxon>Aquirufa</taxon>
    </lineage>
</organism>
<dbReference type="EMBL" id="JBBKYA010000002">
    <property type="protein sequence ID" value="MFD3275189.1"/>
    <property type="molecule type" value="Genomic_DNA"/>
</dbReference>
<feature type="domain" description="Tyr recombinase" evidence="2">
    <location>
        <begin position="400"/>
        <end position="477"/>
    </location>
</feature>
<gene>
    <name evidence="3" type="ORF">SKC38_03000</name>
</gene>
<protein>
    <submittedName>
        <fullName evidence="3">Tyrosine-type recombinase/integrase</fullName>
    </submittedName>
</protein>